<accession>A0ACA9Y2Q9</accession>
<gene>
    <name evidence="1" type="ORF">CLIB1444_02S01156</name>
</gene>
<dbReference type="EMBL" id="CALSDN010000002">
    <property type="protein sequence ID" value="CAH6719109.1"/>
    <property type="molecule type" value="Genomic_DNA"/>
</dbReference>
<reference evidence="1" key="1">
    <citation type="submission" date="2022-06" db="EMBL/GenBank/DDBJ databases">
        <authorList>
            <person name="Legras J.-L."/>
            <person name="Devillers H."/>
            <person name="Grondin C."/>
        </authorList>
    </citation>
    <scope>NUCLEOTIDE SEQUENCE</scope>
    <source>
        <strain evidence="1">CLIB 1444</strain>
    </source>
</reference>
<keyword evidence="2" id="KW-1185">Reference proteome</keyword>
<comment type="caution">
    <text evidence="1">The sequence shown here is derived from an EMBL/GenBank/DDBJ whole genome shotgun (WGS) entry which is preliminary data.</text>
</comment>
<sequence>MLSKRISIQWPPQEAGENTSTMVIYSKEGHFVDVRIFLENYPVIEENPTSKFDDIFEWAMVGDEISLESTIPDTYKLQFTHEIDSLAIMKAINENLPLDQCLTEADVGTFWKTDTEDRKETGNMTNPATGKKEDYVEIWRSVSSVQHTPENEVREPADEEVTPLYVLRIDTDEFHGQMIRSGNWIQGILHDKKNSKVPLNVIRCYVKDSKWEYLINYSNFKFPVDFDGAKGDSITIDNVKWTCIE</sequence>
<evidence type="ECO:0000313" key="1">
    <source>
        <dbReference type="EMBL" id="CAH6719109.1"/>
    </source>
</evidence>
<evidence type="ECO:0000313" key="2">
    <source>
        <dbReference type="Proteomes" id="UP001152531"/>
    </source>
</evidence>
<dbReference type="Proteomes" id="UP001152531">
    <property type="component" value="Unassembled WGS sequence"/>
</dbReference>
<proteinExistence type="predicted"/>
<organism evidence="1 2">
    <name type="scientific">[Candida] jaroonii</name>
    <dbReference type="NCBI Taxonomy" id="467808"/>
    <lineage>
        <taxon>Eukaryota</taxon>
        <taxon>Fungi</taxon>
        <taxon>Dikarya</taxon>
        <taxon>Ascomycota</taxon>
        <taxon>Saccharomycotina</taxon>
        <taxon>Pichiomycetes</taxon>
        <taxon>Debaryomycetaceae</taxon>
        <taxon>Yamadazyma</taxon>
    </lineage>
</organism>
<name>A0ACA9Y2Q9_9ASCO</name>
<protein>
    <submittedName>
        <fullName evidence="1">Protein Hri1p</fullName>
    </submittedName>
</protein>